<dbReference type="EMBL" id="SSHJ02000010">
    <property type="protein sequence ID" value="MFN0257759.1"/>
    <property type="molecule type" value="Genomic_DNA"/>
</dbReference>
<dbReference type="PROSITE" id="PS51257">
    <property type="entry name" value="PROKAR_LIPOPROTEIN"/>
    <property type="match status" value="1"/>
</dbReference>
<feature type="signal peptide" evidence="1">
    <location>
        <begin position="1"/>
        <end position="21"/>
    </location>
</feature>
<gene>
    <name evidence="2" type="ORF">E6A44_019400</name>
</gene>
<dbReference type="Gene3D" id="2.60.40.10">
    <property type="entry name" value="Immunoglobulins"/>
    <property type="match status" value="1"/>
</dbReference>
<protein>
    <submittedName>
        <fullName evidence="2">DUF4876 domain-containing protein</fullName>
    </submittedName>
</protein>
<accession>A0ABW9JBA1</accession>
<evidence type="ECO:0000313" key="3">
    <source>
        <dbReference type="Proteomes" id="UP001517247"/>
    </source>
</evidence>
<keyword evidence="3" id="KW-1185">Reference proteome</keyword>
<reference evidence="2 3" key="1">
    <citation type="submission" date="2024-12" db="EMBL/GenBank/DDBJ databases">
        <authorList>
            <person name="Hu S."/>
        </authorList>
    </citation>
    <scope>NUCLEOTIDE SEQUENCE [LARGE SCALE GENOMIC DNA]</scope>
    <source>
        <strain evidence="2 3">THG-T11</strain>
    </source>
</reference>
<comment type="caution">
    <text evidence="2">The sequence shown here is derived from an EMBL/GenBank/DDBJ whole genome shotgun (WGS) entry which is preliminary data.</text>
</comment>
<evidence type="ECO:0000256" key="1">
    <source>
        <dbReference type="SAM" id="SignalP"/>
    </source>
</evidence>
<dbReference type="InterPro" id="IPR013783">
    <property type="entry name" value="Ig-like_fold"/>
</dbReference>
<sequence length="402" mass="43035">MKKTNSYLLLMLSILVIGIQACKKTVSEVSTVDYTVTVSYPDSYAQSKAANAKVTLTNSTTNSKLSVNTNTDGVATFAQLLPGNYQVSVERTLNASEAATLTGIETEAFLNASATNQLITVNGNLDLKLSGSAVGGLVFKQIYYSGSRTPANGIYLTDQFYEIYNNSTEVMYADSLYLGESGGSAKTSSTTAVFGFDKSAGNVYLVNVWMIPGSGKSYPIQPGKSIIISSNAINHKSDPAGNANSVDLGAGISDFEGYVASTNRDTDNPDVPNMELVQYGLSTFTWNTPVFGPSMVIFKSKNVASYRQLTEPGSTSSRLYMEVPGSVIIDAVEANANATAATHKRFPSALDAGFQYCSGTYVKEAIVRKVRTTVNGRRVLQDTNNSTDDFTVTTNILPKGWL</sequence>
<name>A0ABW9JBA1_9SPHI</name>
<dbReference type="RefSeq" id="WP_138724837.1">
    <property type="nucleotide sequence ID" value="NZ_SSHJ02000010.1"/>
</dbReference>
<dbReference type="InterPro" id="IPR032627">
    <property type="entry name" value="DUF4876"/>
</dbReference>
<dbReference type="Pfam" id="PF16215">
    <property type="entry name" value="DUF4876"/>
    <property type="match status" value="1"/>
</dbReference>
<proteinExistence type="predicted"/>
<dbReference type="Proteomes" id="UP001517247">
    <property type="component" value="Unassembled WGS sequence"/>
</dbReference>
<dbReference type="SUPFAM" id="SSF49478">
    <property type="entry name" value="Cna protein B-type domain"/>
    <property type="match status" value="1"/>
</dbReference>
<evidence type="ECO:0000313" key="2">
    <source>
        <dbReference type="EMBL" id="MFN0257759.1"/>
    </source>
</evidence>
<feature type="chain" id="PRO_5045735035" evidence="1">
    <location>
        <begin position="22"/>
        <end position="402"/>
    </location>
</feature>
<organism evidence="2 3">
    <name type="scientific">Pedobacter ureilyticus</name>
    <dbReference type="NCBI Taxonomy" id="1393051"/>
    <lineage>
        <taxon>Bacteria</taxon>
        <taxon>Pseudomonadati</taxon>
        <taxon>Bacteroidota</taxon>
        <taxon>Sphingobacteriia</taxon>
        <taxon>Sphingobacteriales</taxon>
        <taxon>Sphingobacteriaceae</taxon>
        <taxon>Pedobacter</taxon>
    </lineage>
</organism>
<keyword evidence="1" id="KW-0732">Signal</keyword>